<dbReference type="Proteomes" id="UP000192257">
    <property type="component" value="Unassembled WGS sequence"/>
</dbReference>
<accession>A0A1X0NW63</accession>
<reference evidence="2 3" key="1">
    <citation type="submission" date="2017-03" db="EMBL/GenBank/DDBJ databases">
        <title>An alternative strategy for trypanosome survival in the mammalian bloodstream revealed through genome and transcriptome analysis of the ubiquitous bovine parasite Trypanosoma (Megatrypanum) theileri.</title>
        <authorList>
            <person name="Kelly S."/>
            <person name="Ivens A."/>
            <person name="Mott A."/>
            <person name="O'Neill E."/>
            <person name="Emms D."/>
            <person name="Macleod O."/>
            <person name="Voorheis P."/>
            <person name="Matthews J."/>
            <person name="Matthews K."/>
            <person name="Carrington M."/>
        </authorList>
    </citation>
    <scope>NUCLEOTIDE SEQUENCE [LARGE SCALE GENOMIC DNA]</scope>
    <source>
        <strain evidence="2">Edinburgh</strain>
    </source>
</reference>
<comment type="caution">
    <text evidence="2">The sequence shown here is derived from an EMBL/GenBank/DDBJ whole genome shotgun (WGS) entry which is preliminary data.</text>
</comment>
<dbReference type="GeneID" id="39985358"/>
<feature type="compositionally biased region" description="Acidic residues" evidence="1">
    <location>
        <begin position="100"/>
        <end position="117"/>
    </location>
</feature>
<sequence>MYSINVGLENADDTPLQEVTQLYGDVDGLLTALHQCMARWNSTVAPPDELLPLLHCVRKYTALSGLSRNERSVQDMISLSLNSIIRRALKFEVLSANSDNGDDEKDGSEEEEEEEEATSASIMHQIIAVASAAISNCCGGTTRRDADMLLWVKMHDKMLRVVFGFADYADGETGARLWAGAVALSLYILEHWNEMLLLPIPKTLPNKEVDASLRVIEVGCGPALVSLVFATCLLNCQQLLQCTRLDVTDISPAVVTEVRRSFATRNGPELAALLTENPQVSRRDATKATEAIVRTFCLDFADIPAELCQQYDVVLGSDIVYDHDIAAHVAPALVQLLRPGGVAFVCCERHRDGMVSFVDTIRTCMGNSLEVLANYADIQTELQQLHMIPGLTTTACSLVVLRRISCTIA</sequence>
<dbReference type="EMBL" id="NBCO01000014">
    <property type="protein sequence ID" value="ORC88922.1"/>
    <property type="molecule type" value="Genomic_DNA"/>
</dbReference>
<feature type="region of interest" description="Disordered" evidence="1">
    <location>
        <begin position="97"/>
        <end position="117"/>
    </location>
</feature>
<dbReference type="CDD" id="cd02440">
    <property type="entry name" value="AdoMet_MTases"/>
    <property type="match status" value="1"/>
</dbReference>
<dbReference type="AlphaFoldDB" id="A0A1X0NW63"/>
<organism evidence="2 3">
    <name type="scientific">Trypanosoma theileri</name>
    <dbReference type="NCBI Taxonomy" id="67003"/>
    <lineage>
        <taxon>Eukaryota</taxon>
        <taxon>Discoba</taxon>
        <taxon>Euglenozoa</taxon>
        <taxon>Kinetoplastea</taxon>
        <taxon>Metakinetoplastina</taxon>
        <taxon>Trypanosomatida</taxon>
        <taxon>Trypanosomatidae</taxon>
        <taxon>Trypanosoma</taxon>
    </lineage>
</organism>
<gene>
    <name evidence="2" type="ORF">TM35_000141330</name>
</gene>
<keyword evidence="3" id="KW-1185">Reference proteome</keyword>
<dbReference type="RefSeq" id="XP_028882988.1">
    <property type="nucleotide sequence ID" value="XM_029025578.1"/>
</dbReference>
<dbReference type="SUPFAM" id="SSF53335">
    <property type="entry name" value="S-adenosyl-L-methionine-dependent methyltransferases"/>
    <property type="match status" value="1"/>
</dbReference>
<dbReference type="Pfam" id="PF10294">
    <property type="entry name" value="Methyltransf_16"/>
    <property type="match status" value="1"/>
</dbReference>
<dbReference type="InterPro" id="IPR019410">
    <property type="entry name" value="Methyltransf_16"/>
</dbReference>
<evidence type="ECO:0000256" key="1">
    <source>
        <dbReference type="SAM" id="MobiDB-lite"/>
    </source>
</evidence>
<evidence type="ECO:0000313" key="2">
    <source>
        <dbReference type="EMBL" id="ORC88922.1"/>
    </source>
</evidence>
<name>A0A1X0NW63_9TRYP</name>
<dbReference type="VEuPathDB" id="TriTrypDB:TM35_000141330"/>
<proteinExistence type="predicted"/>
<evidence type="ECO:0000313" key="3">
    <source>
        <dbReference type="Proteomes" id="UP000192257"/>
    </source>
</evidence>
<dbReference type="PANTHER" id="PTHR14614">
    <property type="entry name" value="HEPATOCELLULAR CARCINOMA-ASSOCIATED ANTIGEN"/>
    <property type="match status" value="1"/>
</dbReference>
<dbReference type="Gene3D" id="3.40.50.150">
    <property type="entry name" value="Vaccinia Virus protein VP39"/>
    <property type="match status" value="1"/>
</dbReference>
<evidence type="ECO:0008006" key="4">
    <source>
        <dbReference type="Google" id="ProtNLM"/>
    </source>
</evidence>
<dbReference type="InterPro" id="IPR029063">
    <property type="entry name" value="SAM-dependent_MTases_sf"/>
</dbReference>
<dbReference type="OrthoDB" id="413520at2759"/>
<protein>
    <recommendedName>
        <fullName evidence="4">Methyltransferase</fullName>
    </recommendedName>
</protein>